<organism evidence="4 5">
    <name type="scientific">Streptomyces enissocaesilis</name>
    <dbReference type="NCBI Taxonomy" id="332589"/>
    <lineage>
        <taxon>Bacteria</taxon>
        <taxon>Bacillati</taxon>
        <taxon>Actinomycetota</taxon>
        <taxon>Actinomycetes</taxon>
        <taxon>Kitasatosporales</taxon>
        <taxon>Streptomycetaceae</taxon>
        <taxon>Streptomyces</taxon>
        <taxon>Streptomyces rochei group</taxon>
    </lineage>
</organism>
<evidence type="ECO:0000256" key="2">
    <source>
        <dbReference type="SAM" id="Phobius"/>
    </source>
</evidence>
<dbReference type="EMBL" id="BAAAUD010000021">
    <property type="protein sequence ID" value="GAA2937316.1"/>
    <property type="molecule type" value="Genomic_DNA"/>
</dbReference>
<evidence type="ECO:0000256" key="3">
    <source>
        <dbReference type="SAM" id="SignalP"/>
    </source>
</evidence>
<evidence type="ECO:0008006" key="6">
    <source>
        <dbReference type="Google" id="ProtNLM"/>
    </source>
</evidence>
<feature type="region of interest" description="Disordered" evidence="1">
    <location>
        <begin position="40"/>
        <end position="126"/>
    </location>
</feature>
<keyword evidence="3" id="KW-0732">Signal</keyword>
<keyword evidence="2" id="KW-0812">Transmembrane</keyword>
<reference evidence="5" key="1">
    <citation type="journal article" date="2019" name="Int. J. Syst. Evol. Microbiol.">
        <title>The Global Catalogue of Microorganisms (GCM) 10K type strain sequencing project: providing services to taxonomists for standard genome sequencing and annotation.</title>
        <authorList>
            <consortium name="The Broad Institute Genomics Platform"/>
            <consortium name="The Broad Institute Genome Sequencing Center for Infectious Disease"/>
            <person name="Wu L."/>
            <person name="Ma J."/>
        </authorList>
    </citation>
    <scope>NUCLEOTIDE SEQUENCE [LARGE SCALE GENOMIC DNA]</scope>
    <source>
        <strain evidence="5">JCM 9088</strain>
    </source>
</reference>
<accession>A0ABP6JP01</accession>
<protein>
    <recommendedName>
        <fullName evidence="6">Excalibur calcium-binding protein</fullName>
    </recommendedName>
</protein>
<sequence>MNLRTAAAALVLAVAASAQLSGVSQAQVDLDCRDFAFQEEAQAEFDRDPSDPNRLDEDQGPDDGIACEALPSRNSVGTATATPLDTATAAPVPPTEPGQVTAAPSRGVDAGTGSTAGGSGGAETAYGLGLTAGAAALTAAYVVAKRRRHHPKRSAE</sequence>
<feature type="compositionally biased region" description="Low complexity" evidence="1">
    <location>
        <begin position="78"/>
        <end position="90"/>
    </location>
</feature>
<dbReference type="Proteomes" id="UP001500403">
    <property type="component" value="Unassembled WGS sequence"/>
</dbReference>
<feature type="compositionally biased region" description="Basic and acidic residues" evidence="1">
    <location>
        <begin position="44"/>
        <end position="57"/>
    </location>
</feature>
<feature type="transmembrane region" description="Helical" evidence="2">
    <location>
        <begin position="125"/>
        <end position="144"/>
    </location>
</feature>
<proteinExistence type="predicted"/>
<feature type="signal peptide" evidence="3">
    <location>
        <begin position="1"/>
        <end position="26"/>
    </location>
</feature>
<name>A0ABP6JP01_9ACTN</name>
<keyword evidence="5" id="KW-1185">Reference proteome</keyword>
<evidence type="ECO:0000313" key="4">
    <source>
        <dbReference type="EMBL" id="GAA2937316.1"/>
    </source>
</evidence>
<comment type="caution">
    <text evidence="4">The sequence shown here is derived from an EMBL/GenBank/DDBJ whole genome shotgun (WGS) entry which is preliminary data.</text>
</comment>
<keyword evidence="2" id="KW-0472">Membrane</keyword>
<evidence type="ECO:0000313" key="5">
    <source>
        <dbReference type="Proteomes" id="UP001500403"/>
    </source>
</evidence>
<feature type="chain" id="PRO_5045908911" description="Excalibur calcium-binding protein" evidence="3">
    <location>
        <begin position="27"/>
        <end position="156"/>
    </location>
</feature>
<dbReference type="RefSeq" id="WP_344494141.1">
    <property type="nucleotide sequence ID" value="NZ_BAAAUD010000021.1"/>
</dbReference>
<keyword evidence="2" id="KW-1133">Transmembrane helix</keyword>
<evidence type="ECO:0000256" key="1">
    <source>
        <dbReference type="SAM" id="MobiDB-lite"/>
    </source>
</evidence>
<gene>
    <name evidence="4" type="ORF">GCM10010446_23230</name>
</gene>